<organism evidence="2 3">
    <name type="scientific">Orbilia blumenaviensis</name>
    <dbReference type="NCBI Taxonomy" id="1796055"/>
    <lineage>
        <taxon>Eukaryota</taxon>
        <taxon>Fungi</taxon>
        <taxon>Dikarya</taxon>
        <taxon>Ascomycota</taxon>
        <taxon>Pezizomycotina</taxon>
        <taxon>Orbiliomycetes</taxon>
        <taxon>Orbiliales</taxon>
        <taxon>Orbiliaceae</taxon>
        <taxon>Orbilia</taxon>
    </lineage>
</organism>
<name>A0AAV9UN91_9PEZI</name>
<protein>
    <submittedName>
        <fullName evidence="2">Uncharacterized protein</fullName>
    </submittedName>
</protein>
<comment type="caution">
    <text evidence="2">The sequence shown here is derived from an EMBL/GenBank/DDBJ whole genome shotgun (WGS) entry which is preliminary data.</text>
</comment>
<keyword evidence="3" id="KW-1185">Reference proteome</keyword>
<evidence type="ECO:0000256" key="1">
    <source>
        <dbReference type="SAM" id="SignalP"/>
    </source>
</evidence>
<dbReference type="EMBL" id="JAVHNS010000009">
    <property type="protein sequence ID" value="KAK6343547.1"/>
    <property type="molecule type" value="Genomic_DNA"/>
</dbReference>
<proteinExistence type="predicted"/>
<dbReference type="AlphaFoldDB" id="A0AAV9UN91"/>
<dbReference type="Proteomes" id="UP001373714">
    <property type="component" value="Unassembled WGS sequence"/>
</dbReference>
<sequence length="295" mass="33324">MHIQILAIAVGLATGTVASFSDDVIKPYPEWQRWQHTRICLEKQHNPNYYHNACLSTSPYGEKGRLGMDSDLFGVSPTNSINYTETPIEGKWYGLLDIGPEHNRQDFSQSAPREYTFIIFSSPDQCLTWQKYPREAALEKIMNGIGKNFTNYARSTWLGDIYFDKCSFGDVDIYSKEAFPFDFSKFADNQKFLVVADGTEQEPDNDVVPRKRRIIPKVSGDDPKTIDLCDGKIGIFDRMETGYRLSRVGGHLNRTTIGWGCTNQVWSLRWQESDTRKSKALSHTIGIGGLAAAGL</sequence>
<evidence type="ECO:0000313" key="2">
    <source>
        <dbReference type="EMBL" id="KAK6343547.1"/>
    </source>
</evidence>
<accession>A0AAV9UN91</accession>
<evidence type="ECO:0000313" key="3">
    <source>
        <dbReference type="Proteomes" id="UP001373714"/>
    </source>
</evidence>
<feature type="chain" id="PRO_5043754339" evidence="1">
    <location>
        <begin position="19"/>
        <end position="295"/>
    </location>
</feature>
<reference evidence="2 3" key="1">
    <citation type="submission" date="2019-10" db="EMBL/GenBank/DDBJ databases">
        <authorList>
            <person name="Palmer J.M."/>
        </authorList>
    </citation>
    <scope>NUCLEOTIDE SEQUENCE [LARGE SCALE GENOMIC DNA]</scope>
    <source>
        <strain evidence="2 3">TWF730</strain>
    </source>
</reference>
<keyword evidence="1" id="KW-0732">Signal</keyword>
<feature type="signal peptide" evidence="1">
    <location>
        <begin position="1"/>
        <end position="18"/>
    </location>
</feature>
<gene>
    <name evidence="2" type="ORF">TWF730_011137</name>
</gene>